<keyword evidence="1 3" id="KW-0378">Hydrolase</keyword>
<dbReference type="PROSITE" id="PS00893">
    <property type="entry name" value="NUDIX_BOX"/>
    <property type="match status" value="1"/>
</dbReference>
<sequence>MGKIRSVTKMTDNRFLNMYHLDAENRLGGDVNYYVASRASEAAQMKLVKKDDTPDGVAIYSLYGEKRDRIVLVHQYRYAIDDYIYEFPAGLVEKKEDYHDAAVRELREETGLKLELLNVPGYMEKPLYTTIGMTDECCAMVYGYASGTICTDGEEDSEEIEVVLVDRKEAKRILKEEKVAMMCAYMLMHFIASEDPFYFLKCDEDRDI</sequence>
<dbReference type="PANTHER" id="PTHR11839">
    <property type="entry name" value="UDP/ADP-SUGAR PYROPHOSPHATASE"/>
    <property type="match status" value="1"/>
</dbReference>
<dbReference type="CDD" id="cd03424">
    <property type="entry name" value="NUDIX_ADPRase_Nudt5_UGPPase_Nudt14"/>
    <property type="match status" value="1"/>
</dbReference>
<accession>A0ABT2SKV1</accession>
<name>A0ABT2SKV1_9FIRM</name>
<protein>
    <submittedName>
        <fullName evidence="3">NUDIX hydrolase</fullName>
    </submittedName>
</protein>
<dbReference type="Proteomes" id="UP001652338">
    <property type="component" value="Unassembled WGS sequence"/>
</dbReference>
<dbReference type="PROSITE" id="PS51462">
    <property type="entry name" value="NUDIX"/>
    <property type="match status" value="1"/>
</dbReference>
<evidence type="ECO:0000313" key="4">
    <source>
        <dbReference type="Proteomes" id="UP001652338"/>
    </source>
</evidence>
<dbReference type="PANTHER" id="PTHR11839:SF1">
    <property type="entry name" value="ADP-SUGAR PYROPHOSPHATASE"/>
    <property type="match status" value="1"/>
</dbReference>
<dbReference type="GO" id="GO:0016787">
    <property type="term" value="F:hydrolase activity"/>
    <property type="evidence" value="ECO:0007669"/>
    <property type="project" value="UniProtKB-KW"/>
</dbReference>
<organism evidence="3 4">
    <name type="scientific">Muricoprocola aceti</name>
    <dbReference type="NCBI Taxonomy" id="2981772"/>
    <lineage>
        <taxon>Bacteria</taxon>
        <taxon>Bacillati</taxon>
        <taxon>Bacillota</taxon>
        <taxon>Clostridia</taxon>
        <taxon>Lachnospirales</taxon>
        <taxon>Lachnospiraceae</taxon>
        <taxon>Muricoprocola</taxon>
    </lineage>
</organism>
<evidence type="ECO:0000259" key="2">
    <source>
        <dbReference type="PROSITE" id="PS51462"/>
    </source>
</evidence>
<dbReference type="SUPFAM" id="SSF55811">
    <property type="entry name" value="Nudix"/>
    <property type="match status" value="1"/>
</dbReference>
<dbReference type="InterPro" id="IPR000086">
    <property type="entry name" value="NUDIX_hydrolase_dom"/>
</dbReference>
<dbReference type="InterPro" id="IPR015797">
    <property type="entry name" value="NUDIX_hydrolase-like_dom_sf"/>
</dbReference>
<dbReference type="EMBL" id="JAOQKE010000006">
    <property type="protein sequence ID" value="MCU6725112.1"/>
    <property type="molecule type" value="Genomic_DNA"/>
</dbReference>
<feature type="domain" description="Nudix hydrolase" evidence="2">
    <location>
        <begin position="52"/>
        <end position="187"/>
    </location>
</feature>
<dbReference type="Gene3D" id="3.90.79.10">
    <property type="entry name" value="Nucleoside Triphosphate Pyrophosphohydrolase"/>
    <property type="match status" value="1"/>
</dbReference>
<reference evidence="3 4" key="1">
    <citation type="journal article" date="2021" name="ISME Commun">
        <title>Automated analysis of genomic sequences facilitates high-throughput and comprehensive description of bacteria.</title>
        <authorList>
            <person name="Hitch T.C.A."/>
        </authorList>
    </citation>
    <scope>NUCLEOTIDE SEQUENCE [LARGE SCALE GENOMIC DNA]</scope>
    <source>
        <strain evidence="3 4">Sanger_29</strain>
    </source>
</reference>
<comment type="caution">
    <text evidence="3">The sequence shown here is derived from an EMBL/GenBank/DDBJ whole genome shotgun (WGS) entry which is preliminary data.</text>
</comment>
<dbReference type="InterPro" id="IPR020084">
    <property type="entry name" value="NUDIX_hydrolase_CS"/>
</dbReference>
<evidence type="ECO:0000256" key="1">
    <source>
        <dbReference type="ARBA" id="ARBA00022801"/>
    </source>
</evidence>
<dbReference type="RefSeq" id="WP_256300946.1">
    <property type="nucleotide sequence ID" value="NZ_JAOQKE010000006.1"/>
</dbReference>
<keyword evidence="4" id="KW-1185">Reference proteome</keyword>
<gene>
    <name evidence="3" type="ORF">OCV47_07085</name>
</gene>
<dbReference type="Pfam" id="PF00293">
    <property type="entry name" value="NUDIX"/>
    <property type="match status" value="1"/>
</dbReference>
<evidence type="ECO:0000313" key="3">
    <source>
        <dbReference type="EMBL" id="MCU6725112.1"/>
    </source>
</evidence>
<proteinExistence type="predicted"/>